<sequence>MRVVEPHARAQKQDSRAEIAAKQELVGRRGLWAAADLPMSDLAEGFVETGRVWCRACRQFPIEDPGRAMGVDATDGDLVKQIEQTGRVCWIGACSPEIAYGPAQSTRQLKEAIPSLAPARGPLGSLLVFAFLPPDVAAGHFFVDTVLAFGDHLGEKW</sequence>
<name>A0A1V8RJY1_9HYPH</name>
<reference evidence="1 2" key="1">
    <citation type="journal article" date="2016" name="Int. J. Syst. Evol. Microbiol.">
        <title>Pseudaminobacter manganicus sp. nov., isolated from sludge of a manganese mine.</title>
        <authorList>
            <person name="Li J."/>
            <person name="Huang J."/>
            <person name="Liao S."/>
            <person name="Wang G."/>
        </authorList>
    </citation>
    <scope>NUCLEOTIDE SEQUENCE [LARGE SCALE GENOMIC DNA]</scope>
    <source>
        <strain evidence="1 2">JH-7</strain>
    </source>
</reference>
<keyword evidence="2" id="KW-1185">Reference proteome</keyword>
<gene>
    <name evidence="1" type="ORF">BFN67_08900</name>
</gene>
<evidence type="ECO:0000313" key="2">
    <source>
        <dbReference type="Proteomes" id="UP000191905"/>
    </source>
</evidence>
<dbReference type="AlphaFoldDB" id="A0A1V8RJY1"/>
<proteinExistence type="predicted"/>
<evidence type="ECO:0000313" key="1">
    <source>
        <dbReference type="EMBL" id="OQM73403.1"/>
    </source>
</evidence>
<accession>A0A1V8RJY1</accession>
<comment type="caution">
    <text evidence="1">The sequence shown here is derived from an EMBL/GenBank/DDBJ whole genome shotgun (WGS) entry which is preliminary data.</text>
</comment>
<protein>
    <submittedName>
        <fullName evidence="1">Uncharacterized protein</fullName>
    </submittedName>
</protein>
<organism evidence="1 2">
    <name type="scientific">Manganibacter manganicus</name>
    <dbReference type="NCBI Taxonomy" id="1873176"/>
    <lineage>
        <taxon>Bacteria</taxon>
        <taxon>Pseudomonadati</taxon>
        <taxon>Pseudomonadota</taxon>
        <taxon>Alphaproteobacteria</taxon>
        <taxon>Hyphomicrobiales</taxon>
        <taxon>Phyllobacteriaceae</taxon>
        <taxon>Manganibacter</taxon>
    </lineage>
</organism>
<dbReference type="EMBL" id="MDET01000059">
    <property type="protein sequence ID" value="OQM73403.1"/>
    <property type="molecule type" value="Genomic_DNA"/>
</dbReference>
<dbReference type="Proteomes" id="UP000191905">
    <property type="component" value="Unassembled WGS sequence"/>
</dbReference>